<evidence type="ECO:0000313" key="5">
    <source>
        <dbReference type="Proteomes" id="UP000269115"/>
    </source>
</evidence>
<dbReference type="Gene3D" id="3.90.1140.10">
    <property type="entry name" value="Cyclic phosphodiesterase"/>
    <property type="match status" value="1"/>
</dbReference>
<dbReference type="EC" id="3.1.4.58" evidence="2"/>
<evidence type="ECO:0000256" key="2">
    <source>
        <dbReference type="HAMAP-Rule" id="MF_01940"/>
    </source>
</evidence>
<evidence type="ECO:0000256" key="1">
    <source>
        <dbReference type="ARBA" id="ARBA00022801"/>
    </source>
</evidence>
<dbReference type="SUPFAM" id="SSF55144">
    <property type="entry name" value="LigT-like"/>
    <property type="match status" value="1"/>
</dbReference>
<dbReference type="PANTHER" id="PTHR35561">
    <property type="entry name" value="RNA 2',3'-CYCLIC PHOSPHODIESTERASE"/>
    <property type="match status" value="1"/>
</dbReference>
<comment type="function">
    <text evidence="2">Hydrolyzes RNA 2',3'-cyclic phosphodiester to an RNA 2'-phosphomonoester.</text>
</comment>
<comment type="similarity">
    <text evidence="2">Belongs to the 2H phosphoesterase superfamily. ThpR family.</text>
</comment>
<dbReference type="InterPro" id="IPR009097">
    <property type="entry name" value="Cyclic_Pdiesterase"/>
</dbReference>
<dbReference type="Proteomes" id="UP000269115">
    <property type="component" value="Unassembled WGS sequence"/>
</dbReference>
<proteinExistence type="inferred from homology"/>
<feature type="active site" description="Proton acceptor" evidence="2">
    <location>
        <position position="134"/>
    </location>
</feature>
<feature type="short sequence motif" description="HXTX 1" evidence="2">
    <location>
        <begin position="50"/>
        <end position="53"/>
    </location>
</feature>
<dbReference type="NCBIfam" id="TIGR02258">
    <property type="entry name" value="2_5_ligase"/>
    <property type="match status" value="1"/>
</dbReference>
<sequence length="180" mass="20173">MRGELRTPGEPFKRLFIALPCTEQQCRAIGKWRSTLGITRGRPVPAANFHLTLMFLGEVGVSRLPALCDAMAAVPRPEGPLRLELDRLVAWHRADALVLEPTQTPVALRQWVYALQQALLPLGVEDSVREFRAHLTLVRDYPGDVPETPEPPAFRLNIDDFVLFESSGGRYKPIAQWPLA</sequence>
<dbReference type="OrthoDB" id="7061261at2"/>
<evidence type="ECO:0000259" key="3">
    <source>
        <dbReference type="Pfam" id="PF02834"/>
    </source>
</evidence>
<reference evidence="4 5" key="1">
    <citation type="submission" date="2018-11" db="EMBL/GenBank/DDBJ databases">
        <title>Genomic analyses of the natural microbiome of Caenorhabditis elegans.</title>
        <authorList>
            <person name="Samuel B."/>
        </authorList>
    </citation>
    <scope>NUCLEOTIDE SEQUENCE [LARGE SCALE GENOMIC DNA]</scope>
    <source>
        <strain evidence="4 5">BIGb0473</strain>
    </source>
</reference>
<protein>
    <recommendedName>
        <fullName evidence="2">RNA 2',3'-cyclic phosphodiesterase</fullName>
        <shortName evidence="2">RNA 2',3'-CPDase</shortName>
        <ecNumber evidence="2">3.1.4.58</ecNumber>
    </recommendedName>
</protein>
<dbReference type="InterPro" id="IPR004175">
    <property type="entry name" value="RNA_CPDase"/>
</dbReference>
<dbReference type="Pfam" id="PF02834">
    <property type="entry name" value="LigT_PEase"/>
    <property type="match status" value="1"/>
</dbReference>
<comment type="caution">
    <text evidence="4">The sequence shown here is derived from an EMBL/GenBank/DDBJ whole genome shotgun (WGS) entry which is preliminary data.</text>
</comment>
<dbReference type="GO" id="GO:0008664">
    <property type="term" value="F:RNA 2',3'-cyclic 3'-phosphodiesterase activity"/>
    <property type="evidence" value="ECO:0007669"/>
    <property type="project" value="UniProtKB-EC"/>
</dbReference>
<dbReference type="GO" id="GO:0004113">
    <property type="term" value="F:2',3'-cyclic-nucleotide 3'-phosphodiesterase activity"/>
    <property type="evidence" value="ECO:0007669"/>
    <property type="project" value="InterPro"/>
</dbReference>
<dbReference type="RefSeq" id="WP_043861354.1">
    <property type="nucleotide sequence ID" value="NZ_RJUR01000011.1"/>
</dbReference>
<dbReference type="GO" id="GO:0016874">
    <property type="term" value="F:ligase activity"/>
    <property type="evidence" value="ECO:0007669"/>
    <property type="project" value="UniProtKB-KW"/>
</dbReference>
<dbReference type="PANTHER" id="PTHR35561:SF1">
    <property type="entry name" value="RNA 2',3'-CYCLIC PHOSPHODIESTERASE"/>
    <property type="match status" value="1"/>
</dbReference>
<feature type="active site" description="Proton donor" evidence="2">
    <location>
        <position position="50"/>
    </location>
</feature>
<comment type="catalytic activity">
    <reaction evidence="2">
        <text>a 3'-end 2',3'-cyclophospho-ribonucleotide-RNA + H2O = a 3'-end 2'-phospho-ribonucleotide-RNA + H(+)</text>
        <dbReference type="Rhea" id="RHEA:11828"/>
        <dbReference type="Rhea" id="RHEA-COMP:10464"/>
        <dbReference type="Rhea" id="RHEA-COMP:17353"/>
        <dbReference type="ChEBI" id="CHEBI:15377"/>
        <dbReference type="ChEBI" id="CHEBI:15378"/>
        <dbReference type="ChEBI" id="CHEBI:83064"/>
        <dbReference type="ChEBI" id="CHEBI:173113"/>
        <dbReference type="EC" id="3.1.4.58"/>
    </reaction>
</comment>
<feature type="short sequence motif" description="HXTX 2" evidence="2">
    <location>
        <begin position="134"/>
        <end position="137"/>
    </location>
</feature>
<keyword evidence="4" id="KW-0436">Ligase</keyword>
<gene>
    <name evidence="4" type="ORF">EDF85_1295</name>
</gene>
<evidence type="ECO:0000313" key="4">
    <source>
        <dbReference type="EMBL" id="ROQ53532.1"/>
    </source>
</evidence>
<keyword evidence="1 2" id="KW-0378">Hydrolase</keyword>
<dbReference type="GeneID" id="87481338"/>
<dbReference type="HAMAP" id="MF_01940">
    <property type="entry name" value="RNA_CPDase"/>
    <property type="match status" value="1"/>
</dbReference>
<name>A0A9X8EKX1_PSEPU</name>
<dbReference type="EMBL" id="RJUR01000011">
    <property type="protein sequence ID" value="ROQ53532.1"/>
    <property type="molecule type" value="Genomic_DNA"/>
</dbReference>
<organism evidence="4 5">
    <name type="scientific">Pseudomonas putida</name>
    <name type="common">Arthrobacter siderocapsulatus</name>
    <dbReference type="NCBI Taxonomy" id="303"/>
    <lineage>
        <taxon>Bacteria</taxon>
        <taxon>Pseudomonadati</taxon>
        <taxon>Pseudomonadota</taxon>
        <taxon>Gammaproteobacteria</taxon>
        <taxon>Pseudomonadales</taxon>
        <taxon>Pseudomonadaceae</taxon>
        <taxon>Pseudomonas</taxon>
    </lineage>
</organism>
<dbReference type="AlphaFoldDB" id="A0A9X8EKX1"/>
<feature type="domain" description="Phosphoesterase HXTX" evidence="3">
    <location>
        <begin position="26"/>
        <end position="92"/>
    </location>
</feature>
<accession>A0A9X8EKX1</accession>
<dbReference type="InterPro" id="IPR014051">
    <property type="entry name" value="Phosphoesterase_HXTX"/>
</dbReference>